<sequence>MAAKTTTLAVVSSCLLLAHQLLLLAPATTATSIPVGGGGGGATASSTVPVSSHRDSDDADADADVPPFFRFPGGSGAAAGCWNAVLRAEVCAGDVLRSVASLLLHDGERHPWGVHVGAPCCGVLQAVGDRCFRDLLTDSPFRPLYAPLVNHVCGALPVGGGVTPIHRH</sequence>
<dbReference type="AlphaFoldDB" id="A0A0E0D3E4"/>
<evidence type="ECO:0000256" key="1">
    <source>
        <dbReference type="ARBA" id="ARBA00022729"/>
    </source>
</evidence>
<evidence type="ECO:0000313" key="6">
    <source>
        <dbReference type="Proteomes" id="UP000008021"/>
    </source>
</evidence>
<protein>
    <recommendedName>
        <fullName evidence="4">Prolamin-like domain-containing protein</fullName>
    </recommendedName>
</protein>
<dbReference type="Proteomes" id="UP000008021">
    <property type="component" value="Chromosome 3"/>
</dbReference>
<evidence type="ECO:0000256" key="2">
    <source>
        <dbReference type="SAM" id="MobiDB-lite"/>
    </source>
</evidence>
<dbReference type="EnsemblPlants" id="OMERI03G22650.1">
    <property type="protein sequence ID" value="OMERI03G22650.1"/>
    <property type="gene ID" value="OMERI03G22650"/>
</dbReference>
<dbReference type="Gramene" id="OMERI03G22650.1">
    <property type="protein sequence ID" value="OMERI03G22650.1"/>
    <property type="gene ID" value="OMERI03G22650"/>
</dbReference>
<reference evidence="5" key="1">
    <citation type="submission" date="2015-04" db="UniProtKB">
        <authorList>
            <consortium name="EnsemblPlants"/>
        </authorList>
    </citation>
    <scope>IDENTIFICATION</scope>
</reference>
<dbReference type="InterPro" id="IPR008502">
    <property type="entry name" value="Prolamin-like"/>
</dbReference>
<organism evidence="5">
    <name type="scientific">Oryza meridionalis</name>
    <dbReference type="NCBI Taxonomy" id="40149"/>
    <lineage>
        <taxon>Eukaryota</taxon>
        <taxon>Viridiplantae</taxon>
        <taxon>Streptophyta</taxon>
        <taxon>Embryophyta</taxon>
        <taxon>Tracheophyta</taxon>
        <taxon>Spermatophyta</taxon>
        <taxon>Magnoliopsida</taxon>
        <taxon>Liliopsida</taxon>
        <taxon>Poales</taxon>
        <taxon>Poaceae</taxon>
        <taxon>BOP clade</taxon>
        <taxon>Oryzoideae</taxon>
        <taxon>Oryzeae</taxon>
        <taxon>Oryzinae</taxon>
        <taxon>Oryza</taxon>
    </lineage>
</organism>
<feature type="domain" description="Prolamin-like" evidence="4">
    <location>
        <begin position="81"/>
        <end position="153"/>
    </location>
</feature>
<evidence type="ECO:0000256" key="3">
    <source>
        <dbReference type="SAM" id="SignalP"/>
    </source>
</evidence>
<proteinExistence type="predicted"/>
<feature type="signal peptide" evidence="3">
    <location>
        <begin position="1"/>
        <end position="30"/>
    </location>
</feature>
<dbReference type="Pfam" id="PF05617">
    <property type="entry name" value="Prolamin_like"/>
    <property type="match status" value="1"/>
</dbReference>
<feature type="chain" id="PRO_5002356646" description="Prolamin-like domain-containing protein" evidence="3">
    <location>
        <begin position="31"/>
        <end position="168"/>
    </location>
</feature>
<keyword evidence="1 3" id="KW-0732">Signal</keyword>
<evidence type="ECO:0000259" key="4">
    <source>
        <dbReference type="Pfam" id="PF05617"/>
    </source>
</evidence>
<evidence type="ECO:0000313" key="5">
    <source>
        <dbReference type="EnsemblPlants" id="OMERI03G22650.1"/>
    </source>
</evidence>
<name>A0A0E0D3E4_9ORYZ</name>
<keyword evidence="6" id="KW-1185">Reference proteome</keyword>
<reference evidence="5" key="2">
    <citation type="submission" date="2018-05" db="EMBL/GenBank/DDBJ databases">
        <title>OmerRS3 (Oryza meridionalis Reference Sequence Version 3).</title>
        <authorList>
            <person name="Zhang J."/>
            <person name="Kudrna D."/>
            <person name="Lee S."/>
            <person name="Talag J."/>
            <person name="Welchert J."/>
            <person name="Wing R.A."/>
        </authorList>
    </citation>
    <scope>NUCLEOTIDE SEQUENCE [LARGE SCALE GENOMIC DNA]</scope>
    <source>
        <strain evidence="5">cv. OR44</strain>
    </source>
</reference>
<feature type="region of interest" description="Disordered" evidence="2">
    <location>
        <begin position="38"/>
        <end position="60"/>
    </location>
</feature>
<dbReference type="HOGENOM" id="CLU_1818588_0_0_1"/>
<accession>A0A0E0D3E4</accession>
<dbReference type="eggNOG" id="ENOG502R5IF">
    <property type="taxonomic scope" value="Eukaryota"/>
</dbReference>